<protein>
    <submittedName>
        <fullName evidence="2">Uncharacterized protein</fullName>
    </submittedName>
</protein>
<accession>G3H1I2</accession>
<dbReference type="InParanoid" id="G3H1I2"/>
<dbReference type="EMBL" id="JH000106">
    <property type="protein sequence ID" value="EGV94657.1"/>
    <property type="molecule type" value="Genomic_DNA"/>
</dbReference>
<feature type="compositionally biased region" description="Basic residues" evidence="1">
    <location>
        <begin position="31"/>
        <end position="40"/>
    </location>
</feature>
<reference evidence="3" key="1">
    <citation type="journal article" date="2011" name="Nat. Biotechnol.">
        <title>The genomic sequence of the Chinese hamster ovary (CHO)-K1 cell line.</title>
        <authorList>
            <person name="Xu X."/>
            <person name="Nagarajan H."/>
            <person name="Lewis N.E."/>
            <person name="Pan S."/>
            <person name="Cai Z."/>
            <person name="Liu X."/>
            <person name="Chen W."/>
            <person name="Xie M."/>
            <person name="Wang W."/>
            <person name="Hammond S."/>
            <person name="Andersen M.R."/>
            <person name="Neff N."/>
            <person name="Passarelli B."/>
            <person name="Koh W."/>
            <person name="Fan H.C."/>
            <person name="Wang J."/>
            <person name="Gui Y."/>
            <person name="Lee K.H."/>
            <person name="Betenbaugh M.J."/>
            <person name="Quake S.R."/>
            <person name="Famili I."/>
            <person name="Palsson B.O."/>
            <person name="Wang J."/>
        </authorList>
    </citation>
    <scope>NUCLEOTIDE SEQUENCE [LARGE SCALE GENOMIC DNA]</scope>
    <source>
        <strain evidence="3">CHO K1 cell line</strain>
    </source>
</reference>
<evidence type="ECO:0000313" key="2">
    <source>
        <dbReference type="EMBL" id="EGV94657.1"/>
    </source>
</evidence>
<dbReference type="AlphaFoldDB" id="G3H1I2"/>
<dbReference type="Proteomes" id="UP000001075">
    <property type="component" value="Unassembled WGS sequence"/>
</dbReference>
<feature type="region of interest" description="Disordered" evidence="1">
    <location>
        <begin position="68"/>
        <end position="92"/>
    </location>
</feature>
<evidence type="ECO:0000313" key="3">
    <source>
        <dbReference type="Proteomes" id="UP000001075"/>
    </source>
</evidence>
<feature type="region of interest" description="Disordered" evidence="1">
    <location>
        <begin position="21"/>
        <end position="55"/>
    </location>
</feature>
<organism evidence="2 3">
    <name type="scientific">Cricetulus griseus</name>
    <name type="common">Chinese hamster</name>
    <name type="synonym">Cricetulus barabensis griseus</name>
    <dbReference type="NCBI Taxonomy" id="10029"/>
    <lineage>
        <taxon>Eukaryota</taxon>
        <taxon>Metazoa</taxon>
        <taxon>Chordata</taxon>
        <taxon>Craniata</taxon>
        <taxon>Vertebrata</taxon>
        <taxon>Euteleostomi</taxon>
        <taxon>Mammalia</taxon>
        <taxon>Eutheria</taxon>
        <taxon>Euarchontoglires</taxon>
        <taxon>Glires</taxon>
        <taxon>Rodentia</taxon>
        <taxon>Myomorpha</taxon>
        <taxon>Muroidea</taxon>
        <taxon>Cricetidae</taxon>
        <taxon>Cricetinae</taxon>
        <taxon>Cricetulus</taxon>
    </lineage>
</organism>
<dbReference type="PROSITE" id="PS51257">
    <property type="entry name" value="PROKAR_LIPOPROTEIN"/>
    <property type="match status" value="1"/>
</dbReference>
<gene>
    <name evidence="2" type="ORF">I79_004009</name>
</gene>
<proteinExistence type="predicted"/>
<name>G3H1I2_CRIGR</name>
<sequence length="151" mass="16809">MKMWSEVQFGANPPSSLLGCRGYGAGGAVGRRARVRRAAAGRREPRDSTRGGPSLLARARAGCRRLTHSQPLQSWAPLPEQQTAPLRPQRPPAPSLPLLPLWHLQALLHHYRRPLQGQDLLQSQPSLPLRALSRELRLFRELPPGSAFLKR</sequence>
<evidence type="ECO:0000256" key="1">
    <source>
        <dbReference type="SAM" id="MobiDB-lite"/>
    </source>
</evidence>